<feature type="transmembrane region" description="Helical" evidence="2">
    <location>
        <begin position="141"/>
        <end position="164"/>
    </location>
</feature>
<dbReference type="AlphaFoldDB" id="A0A8H5C1Y7"/>
<feature type="transmembrane region" description="Helical" evidence="2">
    <location>
        <begin position="170"/>
        <end position="192"/>
    </location>
</feature>
<proteinExistence type="predicted"/>
<dbReference type="EMBL" id="JAACJK010000109">
    <property type="protein sequence ID" value="KAF5333151.1"/>
    <property type="molecule type" value="Genomic_DNA"/>
</dbReference>
<protein>
    <submittedName>
        <fullName evidence="3">Uncharacterized protein</fullName>
    </submittedName>
</protein>
<feature type="compositionally biased region" description="Polar residues" evidence="1">
    <location>
        <begin position="614"/>
        <end position="623"/>
    </location>
</feature>
<feature type="transmembrane region" description="Helical" evidence="2">
    <location>
        <begin position="6"/>
        <end position="27"/>
    </location>
</feature>
<dbReference type="OrthoDB" id="2529242at2759"/>
<feature type="region of interest" description="Disordered" evidence="1">
    <location>
        <begin position="809"/>
        <end position="832"/>
    </location>
</feature>
<reference evidence="3 4" key="1">
    <citation type="journal article" date="2020" name="ISME J.">
        <title>Uncovering the hidden diversity of litter-decomposition mechanisms in mushroom-forming fungi.</title>
        <authorList>
            <person name="Floudas D."/>
            <person name="Bentzer J."/>
            <person name="Ahren D."/>
            <person name="Johansson T."/>
            <person name="Persson P."/>
            <person name="Tunlid A."/>
        </authorList>
    </citation>
    <scope>NUCLEOTIDE SEQUENCE [LARGE SCALE GENOMIC DNA]</scope>
    <source>
        <strain evidence="3 4">CBS 175.51</strain>
    </source>
</reference>
<feature type="compositionally biased region" description="Polar residues" evidence="1">
    <location>
        <begin position="969"/>
        <end position="985"/>
    </location>
</feature>
<feature type="region of interest" description="Disordered" evidence="1">
    <location>
        <begin position="683"/>
        <end position="703"/>
    </location>
</feature>
<keyword evidence="2" id="KW-0472">Membrane</keyword>
<feature type="transmembrane region" description="Helical" evidence="2">
    <location>
        <begin position="60"/>
        <end position="78"/>
    </location>
</feature>
<evidence type="ECO:0000256" key="1">
    <source>
        <dbReference type="SAM" id="MobiDB-lite"/>
    </source>
</evidence>
<keyword evidence="2" id="KW-0812">Transmembrane</keyword>
<sequence length="1188" mass="127306">MIPLIPALVLAFLSFFASVFVVLRIVIPILPPSPLSRRVSPSEFGLPAFRSLAPADKAHLWLTGFDLFALTIFIWQVVTEATSGPSAIAIASDPLSAVRIWLLMTSRHACLFVVACITLLHVRMGRSIVFGKTHWMLWAPVVLLGVTSTALAGVMSGAGVYSLFQGLAAYNGALALLTTAMLTGLFVTLYAIKRNLASLNAEEQEPWPPVQEAEEKGRPSFGTEEIDAIKDGASWITSNPGSRRNSGSAWSFSTHHTAVASSMHSGRPQKTHSGSGPAKSSYWFSPAGNDELVPPVPPLPSGYGTSETLTGGDPDPFRRDLPPLSPLPVHPRGRLDSQTSWMTSTQGSRTTVPAWSFPGTDAGSLYTPSVQDFPVSPSRPLMTPALATAQVLGGYGFGRHGSSEEGLSSLAAAEGADVEISPRHVIGWFISVWLPLALSFPYLTILALQGTPSTAVYVFYALSVTLSSPLLALNLLCKAPLPIPNGLFDRVAPIPFTGKRLSTTPSELPAPYKFSHEYKRSMSSSPTVVEGRRSGDVWITNGDAVNGKSKLGRAISMLSPQPKLSVIPPEELHTESPPLPPVPIPDEDSLPVNIYTHNRSQSENSAQFGRMHSTKTTRSSRNLSTEEGHATRIMVAQRHYSTLAQTVVVSPGGSSDNYDSPMGSATGVVVHKPFGGAHLRARSVSTVSGPQTPTGSSFGTTGSSFGNDISPPPPFPLPPTPPSVRAARLAQMSHKKSFSSSYSFSPVQDVNEIDALTAGVLPILIPGLTVGEDMKIMQGGYTPPCTFSKSKGGKAMMKMKKMKEFDEDFSSPELHSTPVNTRRGPRARKVSHKKNHFSLPSLGLGKEGMQSLTNWSTEIRGAFDSKVGNYMAIPSNVDLGYRNTVFGAESIPNNIPHLENPREQKYATTGKLTRGASKRSMGLRADVPVSARSSANYGSGSGSGKGSTLPPSAASTVTLFEEFEAELESNPQTHSTPHNTVTGKPSRQPAPPMPPNRRSSIVYIRSEETTGATTTVIASESTDNGAQGQSARSSIGQWSARAVRPLIPKNSLKKLRIKTTGIAERRESTSLRQLTLLQDKDTNSIHSVSSHDSTGSGSTRPLTLGKRQKTRKMTVSGGVQDENAVPSSRAEEEDVVGSLRGIKPLKLARSETSKQRAVLRKNEVLPDVVVRPPSMSEHTPFAYTFRAE</sequence>
<feature type="compositionally biased region" description="Low complexity" evidence="1">
    <location>
        <begin position="1084"/>
        <end position="1099"/>
    </location>
</feature>
<keyword evidence="2" id="KW-1133">Transmembrane helix</keyword>
<feature type="region of interest" description="Disordered" evidence="1">
    <location>
        <begin position="1082"/>
        <end position="1136"/>
    </location>
</feature>
<evidence type="ECO:0000313" key="4">
    <source>
        <dbReference type="Proteomes" id="UP000541558"/>
    </source>
</evidence>
<comment type="caution">
    <text evidence="3">The sequence shown here is derived from an EMBL/GenBank/DDBJ whole genome shotgun (WGS) entry which is preliminary data.</text>
</comment>
<feature type="transmembrane region" description="Helical" evidence="2">
    <location>
        <begin position="425"/>
        <end position="445"/>
    </location>
</feature>
<feature type="region of interest" description="Disordered" evidence="1">
    <location>
        <begin position="259"/>
        <end position="356"/>
    </location>
</feature>
<dbReference type="Proteomes" id="UP000541558">
    <property type="component" value="Unassembled WGS sequence"/>
</dbReference>
<feature type="region of interest" description="Disordered" evidence="1">
    <location>
        <begin position="602"/>
        <end position="626"/>
    </location>
</feature>
<evidence type="ECO:0000256" key="2">
    <source>
        <dbReference type="SAM" id="Phobius"/>
    </source>
</evidence>
<name>A0A8H5C1Y7_9AGAR</name>
<feature type="compositionally biased region" description="Low complexity" evidence="1">
    <location>
        <begin position="688"/>
        <end position="703"/>
    </location>
</feature>
<organism evidence="3 4">
    <name type="scientific">Ephemerocybe angulata</name>
    <dbReference type="NCBI Taxonomy" id="980116"/>
    <lineage>
        <taxon>Eukaryota</taxon>
        <taxon>Fungi</taxon>
        <taxon>Dikarya</taxon>
        <taxon>Basidiomycota</taxon>
        <taxon>Agaricomycotina</taxon>
        <taxon>Agaricomycetes</taxon>
        <taxon>Agaricomycetidae</taxon>
        <taxon>Agaricales</taxon>
        <taxon>Agaricineae</taxon>
        <taxon>Psathyrellaceae</taxon>
        <taxon>Ephemerocybe</taxon>
    </lineage>
</organism>
<feature type="region of interest" description="Disordered" evidence="1">
    <location>
        <begin position="895"/>
        <end position="929"/>
    </location>
</feature>
<feature type="transmembrane region" description="Helical" evidence="2">
    <location>
        <begin position="98"/>
        <end position="120"/>
    </location>
</feature>
<gene>
    <name evidence="3" type="ORF">D9611_002719</name>
</gene>
<feature type="compositionally biased region" description="Polar residues" evidence="1">
    <location>
        <begin position="336"/>
        <end position="353"/>
    </location>
</feature>
<evidence type="ECO:0000313" key="3">
    <source>
        <dbReference type="EMBL" id="KAF5333151.1"/>
    </source>
</evidence>
<accession>A0A8H5C1Y7</accession>
<keyword evidence="4" id="KW-1185">Reference proteome</keyword>
<feature type="compositionally biased region" description="Basic residues" evidence="1">
    <location>
        <begin position="823"/>
        <end position="832"/>
    </location>
</feature>
<feature type="region of interest" description="Disordered" evidence="1">
    <location>
        <begin position="965"/>
        <end position="997"/>
    </location>
</feature>